<feature type="transmembrane region" description="Helical" evidence="6">
    <location>
        <begin position="121"/>
        <end position="140"/>
    </location>
</feature>
<evidence type="ECO:0000256" key="5">
    <source>
        <dbReference type="ARBA" id="ARBA00023136"/>
    </source>
</evidence>
<accession>A0A8S1CE65</accession>
<keyword evidence="2" id="KW-0762">Sugar transport</keyword>
<dbReference type="OrthoDB" id="419167at2759"/>
<dbReference type="PIRSF" id="PIRSF005799">
    <property type="entry name" value="UDP-gal_transpt"/>
    <property type="match status" value="1"/>
</dbReference>
<evidence type="ECO:0000256" key="3">
    <source>
        <dbReference type="ARBA" id="ARBA00022692"/>
    </source>
</evidence>
<evidence type="ECO:0000256" key="6">
    <source>
        <dbReference type="SAM" id="Phobius"/>
    </source>
</evidence>
<dbReference type="Proteomes" id="UP000494165">
    <property type="component" value="Unassembled WGS sequence"/>
</dbReference>
<keyword evidence="2" id="KW-0813">Transport</keyword>
<feature type="transmembrane region" description="Helical" evidence="6">
    <location>
        <begin position="219"/>
        <end position="242"/>
    </location>
</feature>
<name>A0A8S1CE65_9INSE</name>
<keyword evidence="5 6" id="KW-0472">Membrane</keyword>
<dbReference type="EMBL" id="CADEPI010000025">
    <property type="protein sequence ID" value="CAB3366459.1"/>
    <property type="molecule type" value="Genomic_DNA"/>
</dbReference>
<dbReference type="AlphaFoldDB" id="A0A8S1CE65"/>
<gene>
    <name evidence="7" type="ORF">CLODIP_2_CD00113</name>
</gene>
<evidence type="ECO:0000256" key="1">
    <source>
        <dbReference type="ARBA" id="ARBA00004141"/>
    </source>
</evidence>
<feature type="transmembrane region" description="Helical" evidence="6">
    <location>
        <begin position="302"/>
        <end position="328"/>
    </location>
</feature>
<feature type="transmembrane region" description="Helical" evidence="6">
    <location>
        <begin position="94"/>
        <end position="115"/>
    </location>
</feature>
<feature type="transmembrane region" description="Helical" evidence="6">
    <location>
        <begin position="53"/>
        <end position="73"/>
    </location>
</feature>
<keyword evidence="4 6" id="KW-1133">Transmembrane helix</keyword>
<keyword evidence="3 6" id="KW-0812">Transmembrane</keyword>
<feature type="transmembrane region" description="Helical" evidence="6">
    <location>
        <begin position="20"/>
        <end position="41"/>
    </location>
</feature>
<evidence type="ECO:0000313" key="7">
    <source>
        <dbReference type="EMBL" id="CAB3366459.1"/>
    </source>
</evidence>
<keyword evidence="8" id="KW-1185">Reference proteome</keyword>
<organism evidence="7 8">
    <name type="scientific">Cloeon dipterum</name>
    <dbReference type="NCBI Taxonomy" id="197152"/>
    <lineage>
        <taxon>Eukaryota</taxon>
        <taxon>Metazoa</taxon>
        <taxon>Ecdysozoa</taxon>
        <taxon>Arthropoda</taxon>
        <taxon>Hexapoda</taxon>
        <taxon>Insecta</taxon>
        <taxon>Pterygota</taxon>
        <taxon>Palaeoptera</taxon>
        <taxon>Ephemeroptera</taxon>
        <taxon>Pisciforma</taxon>
        <taxon>Baetidae</taxon>
        <taxon>Cloeon</taxon>
    </lineage>
</organism>
<reference evidence="7 8" key="1">
    <citation type="submission" date="2020-04" db="EMBL/GenBank/DDBJ databases">
        <authorList>
            <person name="Alioto T."/>
            <person name="Alioto T."/>
            <person name="Gomez Garrido J."/>
        </authorList>
    </citation>
    <scope>NUCLEOTIDE SEQUENCE [LARGE SCALE GENOMIC DNA]</scope>
</reference>
<dbReference type="GO" id="GO:0015165">
    <property type="term" value="F:pyrimidine nucleotide-sugar transmembrane transporter activity"/>
    <property type="evidence" value="ECO:0007669"/>
    <property type="project" value="InterPro"/>
</dbReference>
<feature type="transmembrane region" description="Helical" evidence="6">
    <location>
        <begin position="262"/>
        <end position="281"/>
    </location>
</feature>
<evidence type="ECO:0000256" key="4">
    <source>
        <dbReference type="ARBA" id="ARBA00022989"/>
    </source>
</evidence>
<protein>
    <submittedName>
        <fullName evidence="7">Uncharacterized protein</fullName>
    </submittedName>
</protein>
<sequence length="369" mass="41175">MKSKMSGMHSNWSEMFPTKVSALIFVTYMGLFINQGILVTASQSSTSEYNYNTVTVVLLTEVLKLFVSIALYCKDASFPSLLYEVKKYSRVMMLYFVPAFMYCLYNNLAFVNLATYDPTTYYLLLQFRVVITGVVFQVLFKKQLSCKQWISLLLLTLGCMIKHIDIGNAGHEATKGTDKVAESSFSREISTLFILVQTVCSCFAGVYNEFLLKGEGAQVNIYVQNVFMYIDSIICNAGVLMVQGNLQEAFQPDALAAVLRPTVLLIMLNNAAIGIITSFFLKNLNSIVKTFASALELMFTAVFCWLLFGIPIHLSTVLAIAVVSYSVMIYSQNPVVNQTPTSTSAQSLKEPLIKEPLIKEPLIKDLEEV</sequence>
<dbReference type="GO" id="GO:0000139">
    <property type="term" value="C:Golgi membrane"/>
    <property type="evidence" value="ECO:0007669"/>
    <property type="project" value="InterPro"/>
</dbReference>
<comment type="subcellular location">
    <subcellularLocation>
        <location evidence="1">Membrane</location>
        <topology evidence="1">Multi-pass membrane protein</topology>
    </subcellularLocation>
</comment>
<proteinExistence type="predicted"/>
<dbReference type="Pfam" id="PF04142">
    <property type="entry name" value="Nuc_sug_transp"/>
    <property type="match status" value="1"/>
</dbReference>
<evidence type="ECO:0000256" key="2">
    <source>
        <dbReference type="ARBA" id="ARBA00022597"/>
    </source>
</evidence>
<dbReference type="PANTHER" id="PTHR10231">
    <property type="entry name" value="NUCLEOTIDE-SUGAR TRANSMEMBRANE TRANSPORTER"/>
    <property type="match status" value="1"/>
</dbReference>
<comment type="caution">
    <text evidence="7">The sequence shown here is derived from an EMBL/GenBank/DDBJ whole genome shotgun (WGS) entry which is preliminary data.</text>
</comment>
<evidence type="ECO:0000313" key="8">
    <source>
        <dbReference type="Proteomes" id="UP000494165"/>
    </source>
</evidence>
<dbReference type="InterPro" id="IPR007271">
    <property type="entry name" value="Nuc_sug_transpt"/>
</dbReference>